<gene>
    <name evidence="1" type="ORF">SPIL2461_LOCUS2147</name>
</gene>
<keyword evidence="2" id="KW-1185">Reference proteome</keyword>
<sequence length="327" mass="36484">MYAPMRWLPLLAALGAGQDEGGEGAETQLLQLSLHTQLVQPQAVVEYPRRDLAFAHVPYNFGHTVEEVAFAGSGNLFSYLTAMAIGDAPVSTILPSARQLNLLEAAMQPQGEIWGHLYPSLHVVSNVTGCPLYFTPGKHWPRDIAESYFSNKQIFGLLRDPYERLVAMFRGGVSGYGGNFAEELKTCDVDSAVRKMMLQYLSGDIYAEGCTFLPQAEFFDPPFGITVPVDNRWFPDTANDVLAKHGYTNMRIATEDIIHVFNCNEVWAGDLSCDTKALVREVYARDFELLCKFFGYCDVHENVCLQKVPLMCPRNMSQKLQTASRCT</sequence>
<comment type="caution">
    <text evidence="1">The sequence shown here is derived from an EMBL/GenBank/DDBJ whole genome shotgun (WGS) entry which is preliminary data.</text>
</comment>
<proteinExistence type="predicted"/>
<evidence type="ECO:0008006" key="3">
    <source>
        <dbReference type="Google" id="ProtNLM"/>
    </source>
</evidence>
<dbReference type="AlphaFoldDB" id="A0A812JIV6"/>
<dbReference type="OrthoDB" id="406040at2759"/>
<dbReference type="EMBL" id="CAJNIZ010002252">
    <property type="protein sequence ID" value="CAE7208579.1"/>
    <property type="molecule type" value="Genomic_DNA"/>
</dbReference>
<reference evidence="1" key="1">
    <citation type="submission" date="2021-02" db="EMBL/GenBank/DDBJ databases">
        <authorList>
            <person name="Dougan E. K."/>
            <person name="Rhodes N."/>
            <person name="Thang M."/>
            <person name="Chan C."/>
        </authorList>
    </citation>
    <scope>NUCLEOTIDE SEQUENCE</scope>
</reference>
<dbReference type="Proteomes" id="UP000649617">
    <property type="component" value="Unassembled WGS sequence"/>
</dbReference>
<organism evidence="1 2">
    <name type="scientific">Symbiodinium pilosum</name>
    <name type="common">Dinoflagellate</name>
    <dbReference type="NCBI Taxonomy" id="2952"/>
    <lineage>
        <taxon>Eukaryota</taxon>
        <taxon>Sar</taxon>
        <taxon>Alveolata</taxon>
        <taxon>Dinophyceae</taxon>
        <taxon>Suessiales</taxon>
        <taxon>Symbiodiniaceae</taxon>
        <taxon>Symbiodinium</taxon>
    </lineage>
</organism>
<accession>A0A812JIV6</accession>
<evidence type="ECO:0000313" key="1">
    <source>
        <dbReference type="EMBL" id="CAE7208579.1"/>
    </source>
</evidence>
<evidence type="ECO:0000313" key="2">
    <source>
        <dbReference type="Proteomes" id="UP000649617"/>
    </source>
</evidence>
<protein>
    <recommendedName>
        <fullName evidence="3">Sulfotransferase</fullName>
    </recommendedName>
</protein>
<name>A0A812JIV6_SYMPI</name>